<organism evidence="5 6">
    <name type="scientific">Candidatus Ventrousia excrementavium</name>
    <dbReference type="NCBI Taxonomy" id="2840961"/>
    <lineage>
        <taxon>Bacteria</taxon>
        <taxon>Bacillati</taxon>
        <taxon>Bacillota</taxon>
        <taxon>Clostridia</taxon>
        <taxon>Eubacteriales</taxon>
        <taxon>Clostridiaceae</taxon>
        <taxon>Clostridiaceae incertae sedis</taxon>
        <taxon>Candidatus Ventrousia</taxon>
    </lineage>
</organism>
<dbReference type="Pfam" id="PF12838">
    <property type="entry name" value="Fer4_7"/>
    <property type="match status" value="1"/>
</dbReference>
<evidence type="ECO:0000256" key="2">
    <source>
        <dbReference type="ARBA" id="ARBA00023004"/>
    </source>
</evidence>
<reference evidence="5" key="1">
    <citation type="submission" date="2020-10" db="EMBL/GenBank/DDBJ databases">
        <authorList>
            <person name="Gilroy R."/>
        </authorList>
    </citation>
    <scope>NUCLEOTIDE SEQUENCE</scope>
    <source>
        <strain evidence="5">CHK191-8634</strain>
    </source>
</reference>
<dbReference type="SUPFAM" id="SSF53448">
    <property type="entry name" value="Nucleotide-diphospho-sugar transferases"/>
    <property type="match status" value="1"/>
</dbReference>
<feature type="domain" description="4Fe-4S ferredoxin-type" evidence="4">
    <location>
        <begin position="323"/>
        <end position="353"/>
    </location>
</feature>
<dbReference type="GO" id="GO:0051536">
    <property type="term" value="F:iron-sulfur cluster binding"/>
    <property type="evidence" value="ECO:0007669"/>
    <property type="project" value="UniProtKB-KW"/>
</dbReference>
<dbReference type="Pfam" id="PF04432">
    <property type="entry name" value="FrhB_FdhB_C"/>
    <property type="match status" value="1"/>
</dbReference>
<dbReference type="InterPro" id="IPR052977">
    <property type="entry name" value="Polyferredoxin-like_ET"/>
</dbReference>
<proteinExistence type="predicted"/>
<dbReference type="InterPro" id="IPR007525">
    <property type="entry name" value="FrhB_FdhB_C"/>
</dbReference>
<dbReference type="InterPro" id="IPR017896">
    <property type="entry name" value="4Fe4S_Fe-S-bd"/>
</dbReference>
<evidence type="ECO:0000256" key="3">
    <source>
        <dbReference type="ARBA" id="ARBA00023014"/>
    </source>
</evidence>
<dbReference type="Pfam" id="PF00535">
    <property type="entry name" value="Glycos_transf_2"/>
    <property type="match status" value="1"/>
</dbReference>
<dbReference type="Proteomes" id="UP000824073">
    <property type="component" value="Unassembled WGS sequence"/>
</dbReference>
<dbReference type="SUPFAM" id="SSF54862">
    <property type="entry name" value="4Fe-4S ferredoxins"/>
    <property type="match status" value="1"/>
</dbReference>
<evidence type="ECO:0000313" key="6">
    <source>
        <dbReference type="Proteomes" id="UP000824073"/>
    </source>
</evidence>
<keyword evidence="2" id="KW-0408">Iron</keyword>
<dbReference type="PROSITE" id="PS00198">
    <property type="entry name" value="4FE4S_FER_1"/>
    <property type="match status" value="2"/>
</dbReference>
<accession>A0A9D1LLD4</accession>
<evidence type="ECO:0000313" key="5">
    <source>
        <dbReference type="EMBL" id="HIU43017.1"/>
    </source>
</evidence>
<dbReference type="Gene3D" id="3.90.550.10">
    <property type="entry name" value="Spore Coat Polysaccharide Biosynthesis Protein SpsA, Chain A"/>
    <property type="match status" value="1"/>
</dbReference>
<dbReference type="PANTHER" id="PTHR43193">
    <property type="match status" value="1"/>
</dbReference>
<dbReference type="InterPro" id="IPR029044">
    <property type="entry name" value="Nucleotide-diphossugar_trans"/>
</dbReference>
<keyword evidence="1" id="KW-0479">Metal-binding</keyword>
<dbReference type="PROSITE" id="PS51379">
    <property type="entry name" value="4FE4S_FER_2"/>
    <property type="match status" value="2"/>
</dbReference>
<evidence type="ECO:0000259" key="4">
    <source>
        <dbReference type="PROSITE" id="PS51379"/>
    </source>
</evidence>
<feature type="domain" description="4Fe-4S ferredoxin-type" evidence="4">
    <location>
        <begin position="288"/>
        <end position="318"/>
    </location>
</feature>
<sequence length="998" mass="111410">MDLVSLIVLADGDDAELIRTLDSLLMQDYPQLEIVAAGRLENTSTAASLFERYPDVQNLRYLALPAASRPGVCLNAAAQLAQGDYAAFLKAGATASPGWVSASVRALKQSPGAAWCYAAASVRGSGVQLPPPQWPDFKKTGRIFSDIITASSVSLQSVVMTQEQLYALDGFDEDLSDLVEDEFLLRLALSAPAIHLKTPVLELAPADRTSPGALVSRCYFMTAFIAALGQQGLKADVMQSLLRDIDDADAWEDMRLYLDILDEDPEYRTCMRDYQDKKYPPRTLVLADTPNVAGVTNCVGCGSCHAACPEKAISMVYDDEGFLVPRVDGSLCTQCGLCLAVCPTQQQLPAQPVPRTSLALQAADDVRMKASSGGVFPVLARYVLDQGGYVAGAVYDKNFIVRHIVSSDPKEVRAMQTSKYVQSNTAAVYPQVKKLLEDGKTVLFTGCACQVAGLRAFLQKPYDGLYTMDVACHGVPSVKVYESYLRELQRQGGRLAEVNFRKKEVFGWNPNLYVRFANGKAYQPKGLDLYMACFLSNWILRESCYACEFKGMKYSDLTAADFWGIQYLDQTFEDGKGSSYLTVNTEKGEQLLACVADSFVKTAQIDRAENERILPANICLVRSVERPAFRDAFFAQWKKDPSSLNNAVVRAFQSLHFDIGLILHWSVNFGNAMTNYALYTYLSKKRKVLAVDNCSTLRPQGVFAEFAKKHYLCSSGYYPSNALARIEQSCDTLMVGSDQVWNDYFNHQFKSGDYYYLDFAGDRVRKVAYGASFGMKGAEPPAEGYAKYFQRFSSIGVREKFGVDVCRDLYGVQAEHVLDPVFLLDAPDYEKLAAESRLEINEPFILAYILNPNEDKRRACLRVQEQLGGDIRIISICEPAPASIDICRHGLDFAWVQSRPTIEDFLYLYKNCRYVITDSFHGTCFSLIFEKKFMSFVNRQPDRFSVFELFGDADAHIGKALTEPFFKACMQSPDFDRIRADIRREQEHSRTWLENALK</sequence>
<keyword evidence="3" id="KW-0411">Iron-sulfur</keyword>
<dbReference type="InterPro" id="IPR007345">
    <property type="entry name" value="Polysacch_pyruvyl_Trfase"/>
</dbReference>
<gene>
    <name evidence="5" type="ORF">IAB67_01825</name>
</gene>
<keyword evidence="5" id="KW-0808">Transferase</keyword>
<dbReference type="PANTHER" id="PTHR43193:SF2">
    <property type="entry name" value="POLYFERREDOXIN PROTEIN FWDF"/>
    <property type="match status" value="1"/>
</dbReference>
<dbReference type="Gene3D" id="3.30.70.20">
    <property type="match status" value="1"/>
</dbReference>
<dbReference type="CDD" id="cd00761">
    <property type="entry name" value="Glyco_tranf_GTA_type"/>
    <property type="match status" value="1"/>
</dbReference>
<dbReference type="InterPro" id="IPR017900">
    <property type="entry name" value="4Fe4S_Fe_S_CS"/>
</dbReference>
<dbReference type="EMBL" id="DVMR01000018">
    <property type="protein sequence ID" value="HIU43017.1"/>
    <property type="molecule type" value="Genomic_DNA"/>
</dbReference>
<dbReference type="GO" id="GO:0016740">
    <property type="term" value="F:transferase activity"/>
    <property type="evidence" value="ECO:0007669"/>
    <property type="project" value="UniProtKB-KW"/>
</dbReference>
<reference evidence="5" key="2">
    <citation type="journal article" date="2021" name="PeerJ">
        <title>Extensive microbial diversity within the chicken gut microbiome revealed by metagenomics and culture.</title>
        <authorList>
            <person name="Gilroy R."/>
            <person name="Ravi A."/>
            <person name="Getino M."/>
            <person name="Pursley I."/>
            <person name="Horton D.L."/>
            <person name="Alikhan N.F."/>
            <person name="Baker D."/>
            <person name="Gharbi K."/>
            <person name="Hall N."/>
            <person name="Watson M."/>
            <person name="Adriaenssens E.M."/>
            <person name="Foster-Nyarko E."/>
            <person name="Jarju S."/>
            <person name="Secka A."/>
            <person name="Antonio M."/>
            <person name="Oren A."/>
            <person name="Chaudhuri R.R."/>
            <person name="La Ragione R."/>
            <person name="Hildebrand F."/>
            <person name="Pallen M.J."/>
        </authorList>
    </citation>
    <scope>NUCLEOTIDE SEQUENCE</scope>
    <source>
        <strain evidence="5">CHK191-8634</strain>
    </source>
</reference>
<name>A0A9D1LLD4_9CLOT</name>
<evidence type="ECO:0000256" key="1">
    <source>
        <dbReference type="ARBA" id="ARBA00022723"/>
    </source>
</evidence>
<dbReference type="GO" id="GO:0046872">
    <property type="term" value="F:metal ion binding"/>
    <property type="evidence" value="ECO:0007669"/>
    <property type="project" value="UniProtKB-KW"/>
</dbReference>
<dbReference type="Pfam" id="PF04230">
    <property type="entry name" value="PS_pyruv_trans"/>
    <property type="match status" value="1"/>
</dbReference>
<comment type="caution">
    <text evidence="5">The sequence shown here is derived from an EMBL/GenBank/DDBJ whole genome shotgun (WGS) entry which is preliminary data.</text>
</comment>
<dbReference type="InterPro" id="IPR001173">
    <property type="entry name" value="Glyco_trans_2-like"/>
</dbReference>
<protein>
    <submittedName>
        <fullName evidence="5">Polysaccharide pyruvyl transferase family protein</fullName>
    </submittedName>
</protein>
<dbReference type="AlphaFoldDB" id="A0A9D1LLD4"/>